<dbReference type="PROSITE" id="PS50157">
    <property type="entry name" value="ZINC_FINGER_C2H2_2"/>
    <property type="match status" value="3"/>
</dbReference>
<dbReference type="SMART" id="SM00355">
    <property type="entry name" value="ZnF_C2H2"/>
    <property type="match status" value="3"/>
</dbReference>
<accession>A0A2G9V585</accession>
<proteinExistence type="predicted"/>
<dbReference type="AlphaFoldDB" id="A0A2G9V585"/>
<evidence type="ECO:0000256" key="5">
    <source>
        <dbReference type="ARBA" id="ARBA00022833"/>
    </source>
</evidence>
<dbReference type="GO" id="GO:0000978">
    <property type="term" value="F:RNA polymerase II cis-regulatory region sequence-specific DNA binding"/>
    <property type="evidence" value="ECO:0007669"/>
    <property type="project" value="TreeGrafter"/>
</dbReference>
<feature type="region of interest" description="Disordered" evidence="8">
    <location>
        <begin position="320"/>
        <end position="339"/>
    </location>
</feature>
<evidence type="ECO:0000256" key="3">
    <source>
        <dbReference type="ARBA" id="ARBA00022737"/>
    </source>
</evidence>
<evidence type="ECO:0000256" key="2">
    <source>
        <dbReference type="ARBA" id="ARBA00022723"/>
    </source>
</evidence>
<feature type="compositionally biased region" description="Polar residues" evidence="8">
    <location>
        <begin position="185"/>
        <end position="202"/>
    </location>
</feature>
<dbReference type="Pfam" id="PF00096">
    <property type="entry name" value="zf-C2H2"/>
    <property type="match status" value="3"/>
</dbReference>
<evidence type="ECO:0000256" key="6">
    <source>
        <dbReference type="ARBA" id="ARBA00023242"/>
    </source>
</evidence>
<feature type="region of interest" description="Disordered" evidence="8">
    <location>
        <begin position="61"/>
        <end position="97"/>
    </location>
</feature>
<dbReference type="GO" id="GO:0005694">
    <property type="term" value="C:chromosome"/>
    <property type="evidence" value="ECO:0007669"/>
    <property type="project" value="UniProtKB-ARBA"/>
</dbReference>
<evidence type="ECO:0000313" key="11">
    <source>
        <dbReference type="Proteomes" id="UP000230423"/>
    </source>
</evidence>
<evidence type="ECO:0000256" key="8">
    <source>
        <dbReference type="SAM" id="MobiDB-lite"/>
    </source>
</evidence>
<keyword evidence="5" id="KW-0862">Zinc</keyword>
<feature type="domain" description="C2H2-type" evidence="9">
    <location>
        <begin position="268"/>
        <end position="296"/>
    </location>
</feature>
<comment type="subcellular location">
    <subcellularLocation>
        <location evidence="1">Nucleus</location>
    </subcellularLocation>
</comment>
<reference evidence="10 11" key="1">
    <citation type="submission" date="2015-09" db="EMBL/GenBank/DDBJ databases">
        <title>Draft genome of the parasitic nematode Teladorsagia circumcincta isolate WARC Sus (inbred).</title>
        <authorList>
            <person name="Mitreva M."/>
        </authorList>
    </citation>
    <scope>NUCLEOTIDE SEQUENCE [LARGE SCALE GENOMIC DNA]</scope>
    <source>
        <strain evidence="10 11">S</strain>
    </source>
</reference>
<dbReference type="GO" id="GO:0000981">
    <property type="term" value="F:DNA-binding transcription factor activity, RNA polymerase II-specific"/>
    <property type="evidence" value="ECO:0007669"/>
    <property type="project" value="TreeGrafter"/>
</dbReference>
<organism evidence="10 11">
    <name type="scientific">Teladorsagia circumcincta</name>
    <name type="common">Brown stomach worm</name>
    <name type="synonym">Ostertagia circumcincta</name>
    <dbReference type="NCBI Taxonomy" id="45464"/>
    <lineage>
        <taxon>Eukaryota</taxon>
        <taxon>Metazoa</taxon>
        <taxon>Ecdysozoa</taxon>
        <taxon>Nematoda</taxon>
        <taxon>Chromadorea</taxon>
        <taxon>Rhabditida</taxon>
        <taxon>Rhabditina</taxon>
        <taxon>Rhabditomorpha</taxon>
        <taxon>Strongyloidea</taxon>
        <taxon>Trichostrongylidae</taxon>
        <taxon>Teladorsagia</taxon>
    </lineage>
</organism>
<dbReference type="FunFam" id="3.30.160.60:FF:001732">
    <property type="entry name" value="Zgc:162936"/>
    <property type="match status" value="1"/>
</dbReference>
<feature type="domain" description="C2H2-type" evidence="9">
    <location>
        <begin position="240"/>
        <end position="267"/>
    </location>
</feature>
<feature type="compositionally biased region" description="Polar residues" evidence="8">
    <location>
        <begin position="61"/>
        <end position="73"/>
    </location>
</feature>
<keyword evidence="4 7" id="KW-0863">Zinc-finger</keyword>
<dbReference type="PROSITE" id="PS00028">
    <property type="entry name" value="ZINC_FINGER_C2H2_1"/>
    <property type="match status" value="2"/>
</dbReference>
<evidence type="ECO:0000256" key="4">
    <source>
        <dbReference type="ARBA" id="ARBA00022771"/>
    </source>
</evidence>
<evidence type="ECO:0000313" key="10">
    <source>
        <dbReference type="EMBL" id="PIO76900.1"/>
    </source>
</evidence>
<dbReference type="PANTHER" id="PTHR23235">
    <property type="entry name" value="KRUEPPEL-LIKE TRANSCRIPTION FACTOR"/>
    <property type="match status" value="1"/>
</dbReference>
<protein>
    <submittedName>
        <fullName evidence="10">Zinc finger, C2H2 type</fullName>
    </submittedName>
</protein>
<keyword evidence="2" id="KW-0479">Metal-binding</keyword>
<feature type="domain" description="C2H2-type" evidence="9">
    <location>
        <begin position="212"/>
        <end position="239"/>
    </location>
</feature>
<keyword evidence="6" id="KW-0539">Nucleus</keyword>
<dbReference type="FunFam" id="3.30.160.60:FF:001158">
    <property type="entry name" value="zinc finger protein 22"/>
    <property type="match status" value="1"/>
</dbReference>
<gene>
    <name evidence="10" type="ORF">TELCIR_01018</name>
</gene>
<dbReference type="PANTHER" id="PTHR23235:SF161">
    <property type="entry name" value="C2H2-TYPE DOMAIN-CONTAINING PROTEIN"/>
    <property type="match status" value="1"/>
</dbReference>
<evidence type="ECO:0000256" key="7">
    <source>
        <dbReference type="PROSITE-ProRule" id="PRU00042"/>
    </source>
</evidence>
<dbReference type="EMBL" id="KZ345023">
    <property type="protein sequence ID" value="PIO76900.1"/>
    <property type="molecule type" value="Genomic_DNA"/>
</dbReference>
<dbReference type="InterPro" id="IPR036236">
    <property type="entry name" value="Znf_C2H2_sf"/>
</dbReference>
<dbReference type="OrthoDB" id="10018191at2759"/>
<dbReference type="SUPFAM" id="SSF57667">
    <property type="entry name" value="beta-beta-alpha zinc fingers"/>
    <property type="match status" value="2"/>
</dbReference>
<dbReference type="GO" id="GO:0005634">
    <property type="term" value="C:nucleus"/>
    <property type="evidence" value="ECO:0007669"/>
    <property type="project" value="UniProtKB-SubCell"/>
</dbReference>
<dbReference type="Proteomes" id="UP000230423">
    <property type="component" value="Unassembled WGS sequence"/>
</dbReference>
<keyword evidence="11" id="KW-1185">Reference proteome</keyword>
<sequence>MTSNAVIFHRWYAYRDERTSSSSSDSGVASLQFSPPHLLSLGASVSSAVMALSPPGLSPLQVQDSAFSTPTPSSDDHDETEVTSAFDLPSSSGKDPERLKDVLMTAPAGRTESLPIPRAFGNQLSVSVPDTPLEKGYGAPFFLLPSSAHPIASSSLSSPISSTDSYRLAASPSYVGLSPTPRTDGGSNSDLQKSPGSLSSETQGDDDDKKQYYCTICKKDFKRPDILSRHLRRHTGEKPFGCDSCGRYFSRSDHLRTHRRTHTDEKPYQCTICSYAARRRDVLTRHMSTRHQAKAGLSIFQKHRDIRRCLSDGDHALTSSSTCGTEPSTPKRIRHTTDISPVLEHPEHRDRTLTDISMLFIATDIQILYYQV</sequence>
<dbReference type="GO" id="GO:0008270">
    <property type="term" value="F:zinc ion binding"/>
    <property type="evidence" value="ECO:0007669"/>
    <property type="project" value="UniProtKB-KW"/>
</dbReference>
<dbReference type="Gene3D" id="3.30.160.60">
    <property type="entry name" value="Classic Zinc Finger"/>
    <property type="match status" value="3"/>
</dbReference>
<dbReference type="InterPro" id="IPR013087">
    <property type="entry name" value="Znf_C2H2_type"/>
</dbReference>
<dbReference type="GO" id="GO:0045893">
    <property type="term" value="P:positive regulation of DNA-templated transcription"/>
    <property type="evidence" value="ECO:0007669"/>
    <property type="project" value="UniProtKB-ARBA"/>
</dbReference>
<keyword evidence="3" id="KW-0677">Repeat</keyword>
<name>A0A2G9V585_TELCI</name>
<evidence type="ECO:0000259" key="9">
    <source>
        <dbReference type="PROSITE" id="PS50157"/>
    </source>
</evidence>
<feature type="region of interest" description="Disordered" evidence="8">
    <location>
        <begin position="173"/>
        <end position="207"/>
    </location>
</feature>
<evidence type="ECO:0000256" key="1">
    <source>
        <dbReference type="ARBA" id="ARBA00004123"/>
    </source>
</evidence>